<evidence type="ECO:0000313" key="5">
    <source>
        <dbReference type="EMBL" id="KAF2731721.1"/>
    </source>
</evidence>
<proteinExistence type="inferred from homology"/>
<feature type="domain" description="GST N-terminal" evidence="3">
    <location>
        <begin position="4"/>
        <end position="86"/>
    </location>
</feature>
<dbReference type="InterPro" id="IPR004046">
    <property type="entry name" value="GST_C"/>
</dbReference>
<evidence type="ECO:0000256" key="2">
    <source>
        <dbReference type="RuleBase" id="RU003494"/>
    </source>
</evidence>
<evidence type="ECO:0000256" key="1">
    <source>
        <dbReference type="ARBA" id="ARBA00007409"/>
    </source>
</evidence>
<dbReference type="Proteomes" id="UP000799444">
    <property type="component" value="Unassembled WGS sequence"/>
</dbReference>
<dbReference type="Gene3D" id="3.40.30.10">
    <property type="entry name" value="Glutaredoxin"/>
    <property type="match status" value="1"/>
</dbReference>
<dbReference type="PANTHER" id="PTHR44051">
    <property type="entry name" value="GLUTATHIONE S-TRANSFERASE-RELATED"/>
    <property type="match status" value="1"/>
</dbReference>
<sequence length="226" mass="26043">MADIKTITVHGQGSINPSKIEMFMKELSLPYTTIPYHDFKVIKSPPFTDINPNGRVPVIEDPNTGLTLWESGAIIEYLLDTYDKKHVLGFEPGSHESYLAKQWLYFQVSGQGPYYGQAAWFKKFHPEFIPSAYERYCKEIVRVTGVLDTQLKREKEKMAAGSDGPWLVGGRFSYADLAFVSWQKIVFMVVPQEDIDFSPFEEYQKWIGKMLERPSVSEVLNSQRRR</sequence>
<evidence type="ECO:0000313" key="6">
    <source>
        <dbReference type="Proteomes" id="UP000799444"/>
    </source>
</evidence>
<dbReference type="OrthoDB" id="422574at2759"/>
<feature type="domain" description="GST C-terminal" evidence="4">
    <location>
        <begin position="93"/>
        <end position="226"/>
    </location>
</feature>
<evidence type="ECO:0000259" key="4">
    <source>
        <dbReference type="PROSITE" id="PS50405"/>
    </source>
</evidence>
<evidence type="ECO:0000259" key="3">
    <source>
        <dbReference type="PROSITE" id="PS50404"/>
    </source>
</evidence>
<dbReference type="PROSITE" id="PS50405">
    <property type="entry name" value="GST_CTER"/>
    <property type="match status" value="1"/>
</dbReference>
<keyword evidence="6" id="KW-1185">Reference proteome</keyword>
<dbReference type="EMBL" id="ML996190">
    <property type="protein sequence ID" value="KAF2731721.1"/>
    <property type="molecule type" value="Genomic_DNA"/>
</dbReference>
<dbReference type="SFLD" id="SFLDG00358">
    <property type="entry name" value="Main_(cytGST)"/>
    <property type="match status" value="1"/>
</dbReference>
<dbReference type="SFLD" id="SFLDS00019">
    <property type="entry name" value="Glutathione_Transferase_(cytos"/>
    <property type="match status" value="1"/>
</dbReference>
<dbReference type="InterPro" id="IPR036249">
    <property type="entry name" value="Thioredoxin-like_sf"/>
</dbReference>
<dbReference type="Pfam" id="PF02798">
    <property type="entry name" value="GST_N"/>
    <property type="match status" value="1"/>
</dbReference>
<comment type="similarity">
    <text evidence="1 2">Belongs to the GST superfamily.</text>
</comment>
<gene>
    <name evidence="5" type="ORF">EJ04DRAFT_442428</name>
</gene>
<dbReference type="InterPro" id="IPR036282">
    <property type="entry name" value="Glutathione-S-Trfase_C_sf"/>
</dbReference>
<dbReference type="SUPFAM" id="SSF52833">
    <property type="entry name" value="Thioredoxin-like"/>
    <property type="match status" value="1"/>
</dbReference>
<protein>
    <submittedName>
        <fullName evidence="5">Glutathione S-transferase Ure2-like protein</fullName>
    </submittedName>
</protein>
<comment type="caution">
    <text evidence="5">The sequence shown here is derived from an EMBL/GenBank/DDBJ whole genome shotgun (WGS) entry which is preliminary data.</text>
</comment>
<dbReference type="Gene3D" id="1.20.1050.10">
    <property type="match status" value="1"/>
</dbReference>
<dbReference type="Pfam" id="PF00043">
    <property type="entry name" value="GST_C"/>
    <property type="match status" value="1"/>
</dbReference>
<dbReference type="InterPro" id="IPR040079">
    <property type="entry name" value="Glutathione_S-Trfase"/>
</dbReference>
<reference evidence="5" key="1">
    <citation type="journal article" date="2020" name="Stud. Mycol.">
        <title>101 Dothideomycetes genomes: a test case for predicting lifestyles and emergence of pathogens.</title>
        <authorList>
            <person name="Haridas S."/>
            <person name="Albert R."/>
            <person name="Binder M."/>
            <person name="Bloem J."/>
            <person name="Labutti K."/>
            <person name="Salamov A."/>
            <person name="Andreopoulos B."/>
            <person name="Baker S."/>
            <person name="Barry K."/>
            <person name="Bills G."/>
            <person name="Bluhm B."/>
            <person name="Cannon C."/>
            <person name="Castanera R."/>
            <person name="Culley D."/>
            <person name="Daum C."/>
            <person name="Ezra D."/>
            <person name="Gonzalez J."/>
            <person name="Henrissat B."/>
            <person name="Kuo A."/>
            <person name="Liang C."/>
            <person name="Lipzen A."/>
            <person name="Lutzoni F."/>
            <person name="Magnuson J."/>
            <person name="Mondo S."/>
            <person name="Nolan M."/>
            <person name="Ohm R."/>
            <person name="Pangilinan J."/>
            <person name="Park H.-J."/>
            <person name="Ramirez L."/>
            <person name="Alfaro M."/>
            <person name="Sun H."/>
            <person name="Tritt A."/>
            <person name="Yoshinaga Y."/>
            <person name="Zwiers L.-H."/>
            <person name="Turgeon B."/>
            <person name="Goodwin S."/>
            <person name="Spatafora J."/>
            <person name="Crous P."/>
            <person name="Grigoriev I."/>
        </authorList>
    </citation>
    <scope>NUCLEOTIDE SEQUENCE</scope>
    <source>
        <strain evidence="5">CBS 125425</strain>
    </source>
</reference>
<dbReference type="PROSITE" id="PS50404">
    <property type="entry name" value="GST_NTER"/>
    <property type="match status" value="1"/>
</dbReference>
<dbReference type="SUPFAM" id="SSF47616">
    <property type="entry name" value="GST C-terminal domain-like"/>
    <property type="match status" value="1"/>
</dbReference>
<dbReference type="AlphaFoldDB" id="A0A9P4QVL1"/>
<name>A0A9P4QVL1_9PLEO</name>
<organism evidence="5 6">
    <name type="scientific">Polyplosphaeria fusca</name>
    <dbReference type="NCBI Taxonomy" id="682080"/>
    <lineage>
        <taxon>Eukaryota</taxon>
        <taxon>Fungi</taxon>
        <taxon>Dikarya</taxon>
        <taxon>Ascomycota</taxon>
        <taxon>Pezizomycotina</taxon>
        <taxon>Dothideomycetes</taxon>
        <taxon>Pleosporomycetidae</taxon>
        <taxon>Pleosporales</taxon>
        <taxon>Tetraplosphaeriaceae</taxon>
        <taxon>Polyplosphaeria</taxon>
    </lineage>
</organism>
<dbReference type="CDD" id="cd03048">
    <property type="entry name" value="GST_N_Ure2p_like"/>
    <property type="match status" value="1"/>
</dbReference>
<dbReference type="PANTHER" id="PTHR44051:SF23">
    <property type="entry name" value="GLUTATHIONE S-TRANSFERASE-LIKE PROTEIN TPCF"/>
    <property type="match status" value="1"/>
</dbReference>
<accession>A0A9P4QVL1</accession>
<dbReference type="InterPro" id="IPR004045">
    <property type="entry name" value="Glutathione_S-Trfase_N"/>
</dbReference>
<dbReference type="InterPro" id="IPR010987">
    <property type="entry name" value="Glutathione-S-Trfase_C-like"/>
</dbReference>